<dbReference type="Proteomes" id="UP000595140">
    <property type="component" value="Unassembled WGS sequence"/>
</dbReference>
<sequence>MSLQLSKSGRPYNKSQYPFFSDDNFRSETHVCNFRSENEKRKNEEKSCKSSHLLALLLSKSLGFRSLGWPSPLSDLTKAHVFSMRIGYPNMWD</sequence>
<proteinExistence type="predicted"/>
<name>A0A484LX24_9ASTE</name>
<protein>
    <submittedName>
        <fullName evidence="1">Uncharacterized protein</fullName>
    </submittedName>
</protein>
<gene>
    <name evidence="1" type="ORF">CCAM_LOCUS22603</name>
</gene>
<dbReference type="AlphaFoldDB" id="A0A484LX24"/>
<dbReference type="EMBL" id="OOIL02002181">
    <property type="protein sequence ID" value="VFQ80827.1"/>
    <property type="molecule type" value="Genomic_DNA"/>
</dbReference>
<keyword evidence="2" id="KW-1185">Reference proteome</keyword>
<organism evidence="1 2">
    <name type="scientific">Cuscuta campestris</name>
    <dbReference type="NCBI Taxonomy" id="132261"/>
    <lineage>
        <taxon>Eukaryota</taxon>
        <taxon>Viridiplantae</taxon>
        <taxon>Streptophyta</taxon>
        <taxon>Embryophyta</taxon>
        <taxon>Tracheophyta</taxon>
        <taxon>Spermatophyta</taxon>
        <taxon>Magnoliopsida</taxon>
        <taxon>eudicotyledons</taxon>
        <taxon>Gunneridae</taxon>
        <taxon>Pentapetalae</taxon>
        <taxon>asterids</taxon>
        <taxon>lamiids</taxon>
        <taxon>Solanales</taxon>
        <taxon>Convolvulaceae</taxon>
        <taxon>Cuscuteae</taxon>
        <taxon>Cuscuta</taxon>
        <taxon>Cuscuta subgen. Grammica</taxon>
        <taxon>Cuscuta sect. Cleistogrammica</taxon>
    </lineage>
</organism>
<reference evidence="1 2" key="1">
    <citation type="submission" date="2018-04" db="EMBL/GenBank/DDBJ databases">
        <authorList>
            <person name="Vogel A."/>
        </authorList>
    </citation>
    <scope>NUCLEOTIDE SEQUENCE [LARGE SCALE GENOMIC DNA]</scope>
</reference>
<evidence type="ECO:0000313" key="1">
    <source>
        <dbReference type="EMBL" id="VFQ80827.1"/>
    </source>
</evidence>
<evidence type="ECO:0000313" key="2">
    <source>
        <dbReference type="Proteomes" id="UP000595140"/>
    </source>
</evidence>
<accession>A0A484LX24</accession>